<keyword evidence="1" id="KW-1185">Reference proteome</keyword>
<dbReference type="PANTHER" id="PTHR33064:SF37">
    <property type="entry name" value="RIBONUCLEASE H"/>
    <property type="match status" value="1"/>
</dbReference>
<accession>A0ABM1H784</accession>
<protein>
    <submittedName>
        <fullName evidence="2">Uncharacterized protein LOC107024961</fullName>
    </submittedName>
</protein>
<dbReference type="GeneID" id="107024961"/>
<gene>
    <name evidence="2" type="primary">LOC107024961</name>
</gene>
<reference evidence="1" key="1">
    <citation type="journal article" date="2014" name="Nat. Genet.">
        <title>The genome of the stress-tolerant wild tomato species Solanum pennellii.</title>
        <authorList>
            <person name="Bolger A."/>
            <person name="Scossa F."/>
            <person name="Bolger M.E."/>
            <person name="Lanz C."/>
            <person name="Maumus F."/>
            <person name="Tohge T."/>
            <person name="Quesneville H."/>
            <person name="Alseekh S."/>
            <person name="Sorensen I."/>
            <person name="Lichtenstein G."/>
            <person name="Fich E.A."/>
            <person name="Conte M."/>
            <person name="Keller H."/>
            <person name="Schneeberger K."/>
            <person name="Schwacke R."/>
            <person name="Ofner I."/>
            <person name="Vrebalov J."/>
            <person name="Xu Y."/>
            <person name="Osorio S."/>
            <person name="Aflitos S.A."/>
            <person name="Schijlen E."/>
            <person name="Jimenez-Gomez J.M."/>
            <person name="Ryngajllo M."/>
            <person name="Kimura S."/>
            <person name="Kumar R."/>
            <person name="Koenig D."/>
            <person name="Headland L.R."/>
            <person name="Maloof J.N."/>
            <person name="Sinha N."/>
            <person name="van Ham R.C."/>
            <person name="Lankhorst R.K."/>
            <person name="Mao L."/>
            <person name="Vogel A."/>
            <person name="Arsova B."/>
            <person name="Panstruga R."/>
            <person name="Fei Z."/>
            <person name="Rose J.K."/>
            <person name="Zamir D."/>
            <person name="Carrari F."/>
            <person name="Giovannoni J.J."/>
            <person name="Weigel D."/>
            <person name="Usadel B."/>
            <person name="Fernie A.R."/>
        </authorList>
    </citation>
    <scope>NUCLEOTIDE SEQUENCE [LARGE SCALE GENOMIC DNA]</scope>
    <source>
        <strain evidence="1">cv. LA0716</strain>
    </source>
</reference>
<organism evidence="1 2">
    <name type="scientific">Solanum pennellii</name>
    <name type="common">Tomato</name>
    <name type="synonym">Lycopersicon pennellii</name>
    <dbReference type="NCBI Taxonomy" id="28526"/>
    <lineage>
        <taxon>Eukaryota</taxon>
        <taxon>Viridiplantae</taxon>
        <taxon>Streptophyta</taxon>
        <taxon>Embryophyta</taxon>
        <taxon>Tracheophyta</taxon>
        <taxon>Spermatophyta</taxon>
        <taxon>Magnoliopsida</taxon>
        <taxon>eudicotyledons</taxon>
        <taxon>Gunneridae</taxon>
        <taxon>Pentapetalae</taxon>
        <taxon>asterids</taxon>
        <taxon>lamiids</taxon>
        <taxon>Solanales</taxon>
        <taxon>Solanaceae</taxon>
        <taxon>Solanoideae</taxon>
        <taxon>Solaneae</taxon>
        <taxon>Solanum</taxon>
        <taxon>Solanum subgen. Lycopersicon</taxon>
    </lineage>
</organism>
<evidence type="ECO:0000313" key="1">
    <source>
        <dbReference type="Proteomes" id="UP000694930"/>
    </source>
</evidence>
<proteinExistence type="predicted"/>
<dbReference type="SUPFAM" id="SSF56672">
    <property type="entry name" value="DNA/RNA polymerases"/>
    <property type="match status" value="1"/>
</dbReference>
<dbReference type="PANTHER" id="PTHR33064">
    <property type="entry name" value="POL PROTEIN"/>
    <property type="match status" value="1"/>
</dbReference>
<evidence type="ECO:0000313" key="2">
    <source>
        <dbReference type="RefSeq" id="XP_015081350.1"/>
    </source>
</evidence>
<sequence length="128" mass="14207">MEVDLRENESFKNNPKPLTLTDIRSFLGLAGYYRRFVKGFSSIAAPLTALMKKIIKYEWAETCEKSSQDLEDRLTSAPVLTFPKYAVEALLESSAYGCVHRPQESLVCVHAEGVESTSGKMVGDVEGL</sequence>
<dbReference type="Proteomes" id="UP000694930">
    <property type="component" value="Chromosome 7"/>
</dbReference>
<dbReference type="RefSeq" id="XP_015081350.1">
    <property type="nucleotide sequence ID" value="XM_015225864.1"/>
</dbReference>
<dbReference type="Gene3D" id="3.30.70.270">
    <property type="match status" value="1"/>
</dbReference>
<dbReference type="InterPro" id="IPR043128">
    <property type="entry name" value="Rev_trsase/Diguanyl_cyclase"/>
</dbReference>
<reference evidence="2" key="2">
    <citation type="submission" date="2025-08" db="UniProtKB">
        <authorList>
            <consortium name="RefSeq"/>
        </authorList>
    </citation>
    <scope>IDENTIFICATION</scope>
</reference>
<name>A0ABM1H784_SOLPN</name>
<dbReference type="InterPro" id="IPR051320">
    <property type="entry name" value="Viral_Replic_Matur_Polypro"/>
</dbReference>
<dbReference type="InterPro" id="IPR043502">
    <property type="entry name" value="DNA/RNA_pol_sf"/>
</dbReference>